<keyword evidence="2" id="KW-1185">Reference proteome</keyword>
<evidence type="ECO:0000313" key="2">
    <source>
        <dbReference type="Proteomes" id="UP001062846"/>
    </source>
</evidence>
<evidence type="ECO:0000313" key="1">
    <source>
        <dbReference type="EMBL" id="KAI8551430.1"/>
    </source>
</evidence>
<protein>
    <submittedName>
        <fullName evidence="1">Uncharacterized protein</fullName>
    </submittedName>
</protein>
<organism evidence="1 2">
    <name type="scientific">Rhododendron molle</name>
    <name type="common">Chinese azalea</name>
    <name type="synonym">Azalea mollis</name>
    <dbReference type="NCBI Taxonomy" id="49168"/>
    <lineage>
        <taxon>Eukaryota</taxon>
        <taxon>Viridiplantae</taxon>
        <taxon>Streptophyta</taxon>
        <taxon>Embryophyta</taxon>
        <taxon>Tracheophyta</taxon>
        <taxon>Spermatophyta</taxon>
        <taxon>Magnoliopsida</taxon>
        <taxon>eudicotyledons</taxon>
        <taxon>Gunneridae</taxon>
        <taxon>Pentapetalae</taxon>
        <taxon>asterids</taxon>
        <taxon>Ericales</taxon>
        <taxon>Ericaceae</taxon>
        <taxon>Ericoideae</taxon>
        <taxon>Rhodoreae</taxon>
        <taxon>Rhododendron</taxon>
    </lineage>
</organism>
<reference evidence="1" key="1">
    <citation type="submission" date="2022-02" db="EMBL/GenBank/DDBJ databases">
        <title>Plant Genome Project.</title>
        <authorList>
            <person name="Zhang R.-G."/>
        </authorList>
    </citation>
    <scope>NUCLEOTIDE SEQUENCE</scope>
    <source>
        <strain evidence="1">AT1</strain>
    </source>
</reference>
<dbReference type="Proteomes" id="UP001062846">
    <property type="component" value="Chromosome 6"/>
</dbReference>
<dbReference type="EMBL" id="CM046393">
    <property type="protein sequence ID" value="KAI8551430.1"/>
    <property type="molecule type" value="Genomic_DNA"/>
</dbReference>
<sequence>MYRIAEELQETIIADTKLGIKYDDADVLRMKKMIEQETKDLEIILRDNPFAPLQRNESRVRQRSSLTF</sequence>
<accession>A0ACC0NDY2</accession>
<name>A0ACC0NDY2_RHOML</name>
<gene>
    <name evidence="1" type="ORF">RHMOL_Rhmol06G0184900</name>
</gene>
<proteinExistence type="predicted"/>
<comment type="caution">
    <text evidence="1">The sequence shown here is derived from an EMBL/GenBank/DDBJ whole genome shotgun (WGS) entry which is preliminary data.</text>
</comment>